<dbReference type="PANTHER" id="PTHR33221:SF9">
    <property type="entry name" value="RRF2 FAMILY PROTEIN"/>
    <property type="match status" value="1"/>
</dbReference>
<dbReference type="OrthoDB" id="9808360at2"/>
<dbReference type="NCBIfam" id="TIGR00738">
    <property type="entry name" value="rrf2_super"/>
    <property type="match status" value="1"/>
</dbReference>
<sequence length="128" mass="14289">MKFSKATDYALHALVYMIHRDGDTVKIPVQDLSVALNVSTTYLSKVLTRIVKANYITSTSGAKGGYRLQQNWENVSVYDIVVAIDGVQTLFEDSFDHGSECRIQAAMMEAQENLISTLKNKKLKDLTV</sequence>
<accession>A0A1H2RI08</accession>
<dbReference type="InterPro" id="IPR036388">
    <property type="entry name" value="WH-like_DNA-bd_sf"/>
</dbReference>
<proteinExistence type="predicted"/>
<dbReference type="STRING" id="1122204.SAMN05421781_0776"/>
<gene>
    <name evidence="1" type="ORF">SAMN05421781_0776</name>
</gene>
<organism evidence="1 2">
    <name type="scientific">Marinococcus luteus</name>
    <dbReference type="NCBI Taxonomy" id="1122204"/>
    <lineage>
        <taxon>Bacteria</taxon>
        <taxon>Bacillati</taxon>
        <taxon>Bacillota</taxon>
        <taxon>Bacilli</taxon>
        <taxon>Bacillales</taxon>
        <taxon>Bacillaceae</taxon>
        <taxon>Marinococcus</taxon>
    </lineage>
</organism>
<evidence type="ECO:0000313" key="2">
    <source>
        <dbReference type="Proteomes" id="UP000199488"/>
    </source>
</evidence>
<protein>
    <submittedName>
        <fullName evidence="1">Transcriptional regulator, BadM/Rrf2 family</fullName>
    </submittedName>
</protein>
<dbReference type="PANTHER" id="PTHR33221">
    <property type="entry name" value="WINGED HELIX-TURN-HELIX TRANSCRIPTIONAL REGULATOR, RRF2 FAMILY"/>
    <property type="match status" value="1"/>
</dbReference>
<dbReference type="SUPFAM" id="SSF46785">
    <property type="entry name" value="Winged helix' DNA-binding domain"/>
    <property type="match status" value="1"/>
</dbReference>
<dbReference type="InterPro" id="IPR036390">
    <property type="entry name" value="WH_DNA-bd_sf"/>
</dbReference>
<keyword evidence="2" id="KW-1185">Reference proteome</keyword>
<dbReference type="Pfam" id="PF02082">
    <property type="entry name" value="Rrf2"/>
    <property type="match status" value="1"/>
</dbReference>
<dbReference type="AlphaFoldDB" id="A0A1H2RI08"/>
<name>A0A1H2RI08_9BACI</name>
<dbReference type="Gene3D" id="1.10.10.10">
    <property type="entry name" value="Winged helix-like DNA-binding domain superfamily/Winged helix DNA-binding domain"/>
    <property type="match status" value="1"/>
</dbReference>
<dbReference type="PROSITE" id="PS51197">
    <property type="entry name" value="HTH_RRF2_2"/>
    <property type="match status" value="1"/>
</dbReference>
<dbReference type="InterPro" id="IPR000944">
    <property type="entry name" value="Tscrpt_reg_Rrf2"/>
</dbReference>
<evidence type="ECO:0000313" key="1">
    <source>
        <dbReference type="EMBL" id="SDW18935.1"/>
    </source>
</evidence>
<dbReference type="GO" id="GO:0005829">
    <property type="term" value="C:cytosol"/>
    <property type="evidence" value="ECO:0007669"/>
    <property type="project" value="TreeGrafter"/>
</dbReference>
<reference evidence="1 2" key="1">
    <citation type="submission" date="2016-10" db="EMBL/GenBank/DDBJ databases">
        <authorList>
            <person name="de Groot N.N."/>
        </authorList>
    </citation>
    <scope>NUCLEOTIDE SEQUENCE [LARGE SCALE GENOMIC DNA]</scope>
    <source>
        <strain evidence="1 2">DSM 23126</strain>
    </source>
</reference>
<dbReference type="EMBL" id="FNNC01000001">
    <property type="protein sequence ID" value="SDW18935.1"/>
    <property type="molecule type" value="Genomic_DNA"/>
</dbReference>
<dbReference type="GO" id="GO:0003700">
    <property type="term" value="F:DNA-binding transcription factor activity"/>
    <property type="evidence" value="ECO:0007669"/>
    <property type="project" value="TreeGrafter"/>
</dbReference>
<dbReference type="Proteomes" id="UP000199488">
    <property type="component" value="Unassembled WGS sequence"/>
</dbReference>
<dbReference type="RefSeq" id="WP_091611392.1">
    <property type="nucleotide sequence ID" value="NZ_FNNC01000001.1"/>
</dbReference>